<evidence type="ECO:0000256" key="10">
    <source>
        <dbReference type="SAM" id="SignalP"/>
    </source>
</evidence>
<feature type="signal peptide" evidence="10">
    <location>
        <begin position="1"/>
        <end position="23"/>
    </location>
</feature>
<keyword evidence="3" id="KW-1003">Cell membrane</keyword>
<protein>
    <submittedName>
        <fullName evidence="12">6-cysteine protein</fullName>
    </submittedName>
</protein>
<evidence type="ECO:0000256" key="1">
    <source>
        <dbReference type="ARBA" id="ARBA00004236"/>
    </source>
</evidence>
<evidence type="ECO:0000313" key="12">
    <source>
        <dbReference type="EMBL" id="SCM19192.1"/>
    </source>
</evidence>
<keyword evidence="9" id="KW-0812">Transmembrane</keyword>
<gene>
    <name evidence="12" type="primary">P12</name>
    <name evidence="12" type="ORF">PCHDS_000015700</name>
</gene>
<dbReference type="PROSITE" id="PS51701">
    <property type="entry name" value="6_CYS"/>
    <property type="match status" value="2"/>
</dbReference>
<evidence type="ECO:0000256" key="7">
    <source>
        <dbReference type="ARBA" id="ARBA00023157"/>
    </source>
</evidence>
<evidence type="ECO:0000256" key="4">
    <source>
        <dbReference type="ARBA" id="ARBA00022729"/>
    </source>
</evidence>
<feature type="chain" id="PRO_5008751199" evidence="10">
    <location>
        <begin position="24"/>
        <end position="332"/>
    </location>
</feature>
<dbReference type="GO" id="GO:0005886">
    <property type="term" value="C:plasma membrane"/>
    <property type="evidence" value="ECO:0007669"/>
    <property type="project" value="UniProtKB-SubCell"/>
</dbReference>
<comment type="subcellular location">
    <subcellularLocation>
        <location evidence="1">Cell membrane</location>
    </subcellularLocation>
    <subcellularLocation>
        <location evidence="2">Cell surface</location>
    </subcellularLocation>
</comment>
<keyword evidence="9" id="KW-1133">Transmembrane helix</keyword>
<keyword evidence="5" id="KW-0677">Repeat</keyword>
<keyword evidence="4 10" id="KW-0732">Signal</keyword>
<evidence type="ECO:0000256" key="2">
    <source>
        <dbReference type="ARBA" id="ARBA00004241"/>
    </source>
</evidence>
<dbReference type="SMART" id="SM00970">
    <property type="entry name" value="s48_45"/>
    <property type="match status" value="2"/>
</dbReference>
<name>A0A1C6Y791_PLACE</name>
<dbReference type="InterPro" id="IPR010884">
    <property type="entry name" value="6_CYS_dom"/>
</dbReference>
<dbReference type="GO" id="GO:0009986">
    <property type="term" value="C:cell surface"/>
    <property type="evidence" value="ECO:0007669"/>
    <property type="project" value="UniProtKB-SubCell"/>
</dbReference>
<feature type="transmembrane region" description="Helical" evidence="9">
    <location>
        <begin position="312"/>
        <end position="331"/>
    </location>
</feature>
<dbReference type="EMBL" id="LT608181">
    <property type="protein sequence ID" value="SCM19192.1"/>
    <property type="molecule type" value="Genomic_DNA"/>
</dbReference>
<dbReference type="PANTHER" id="PTHR38796:SF1">
    <property type="entry name" value="ANCHORED PROTEIN, PUTATIVE (AFU_ORTHOLOGUE AFUA_4G09600)-RELATED"/>
    <property type="match status" value="1"/>
</dbReference>
<dbReference type="AlphaFoldDB" id="A0A1C6Y791"/>
<evidence type="ECO:0000256" key="5">
    <source>
        <dbReference type="ARBA" id="ARBA00022737"/>
    </source>
</evidence>
<evidence type="ECO:0000259" key="11">
    <source>
        <dbReference type="PROSITE" id="PS51701"/>
    </source>
</evidence>
<evidence type="ECO:0000256" key="9">
    <source>
        <dbReference type="SAM" id="Phobius"/>
    </source>
</evidence>
<dbReference type="Proteomes" id="UP000507536">
    <property type="component" value="Chromosome 1"/>
</dbReference>
<feature type="domain" description="6-Cys" evidence="11">
    <location>
        <begin position="167"/>
        <end position="293"/>
    </location>
</feature>
<dbReference type="InterPro" id="IPR038160">
    <property type="entry name" value="6_CYS_dom_sf"/>
</dbReference>
<sequence>MVQIKKKILIYTLLSCLVYGIKGLEHQCDFNENHNVEADNEKHDIDHQCVLTPELFDKVSIVCGSKTISHKLYPDNCFEYVYDNPTTLVAKKINEVLPGAVNVFSTVDPETGNKIMTMRVPPNAEENKVIYCYCDYRDVKSQSSSIYSSDIENLGTVKIVIPVMPTLINGCDFKKEDSEIFTKGIDINSSAYNNVDDIVCKVEAEPNKLIGFRCPDDYEVSPPDCFINAYNFEGKTEYIKNRIVLNSLIMDSHKKTYYAKVPSYVYGNPNFFCMCVKDNKKLIAHFNFASSAGGSHWGGYASQLFTRSNSSYYGKTATILIVVFFIVSYLML</sequence>
<feature type="domain" description="6-Cys" evidence="11">
    <location>
        <begin position="24"/>
        <end position="164"/>
    </location>
</feature>
<dbReference type="Gene3D" id="2.60.40.2860">
    <property type="match status" value="2"/>
</dbReference>
<evidence type="ECO:0000313" key="13">
    <source>
        <dbReference type="Proteomes" id="UP000507536"/>
    </source>
</evidence>
<keyword evidence="7" id="KW-1015">Disulfide bond</keyword>
<keyword evidence="6 9" id="KW-0472">Membrane</keyword>
<dbReference type="InterPro" id="IPR051444">
    <property type="entry name" value="Parasite_Repro/Invasion_Surf"/>
</dbReference>
<evidence type="ECO:0000256" key="8">
    <source>
        <dbReference type="ARBA" id="ARBA00023180"/>
    </source>
</evidence>
<accession>A0A1C6Y791</accession>
<proteinExistence type="predicted"/>
<evidence type="ECO:0000256" key="3">
    <source>
        <dbReference type="ARBA" id="ARBA00022475"/>
    </source>
</evidence>
<reference evidence="12 13" key="1">
    <citation type="submission" date="2016-08" db="EMBL/GenBank/DDBJ databases">
        <authorList>
            <consortium name="Pathogen Informatics"/>
        </authorList>
    </citation>
    <scope>NUCLEOTIDE SEQUENCE [LARGE SCALE GENOMIC DNA]</scope>
    <source>
        <strain evidence="12 13">DS</strain>
    </source>
</reference>
<evidence type="ECO:0000256" key="6">
    <source>
        <dbReference type="ARBA" id="ARBA00023136"/>
    </source>
</evidence>
<organism evidence="12 13">
    <name type="scientific">Plasmodium chabaudi adami</name>
    <dbReference type="NCBI Taxonomy" id="5826"/>
    <lineage>
        <taxon>Eukaryota</taxon>
        <taxon>Sar</taxon>
        <taxon>Alveolata</taxon>
        <taxon>Apicomplexa</taxon>
        <taxon>Aconoidasida</taxon>
        <taxon>Haemosporida</taxon>
        <taxon>Plasmodiidae</taxon>
        <taxon>Plasmodium</taxon>
        <taxon>Plasmodium (Vinckeia)</taxon>
    </lineage>
</organism>
<keyword evidence="8" id="KW-0325">Glycoprotein</keyword>
<dbReference type="PANTHER" id="PTHR38796">
    <property type="match status" value="1"/>
</dbReference>
<dbReference type="Pfam" id="PF07422">
    <property type="entry name" value="s48_45"/>
    <property type="match status" value="2"/>
</dbReference>